<dbReference type="Gene3D" id="3.10.180.10">
    <property type="entry name" value="2,3-Dihydroxybiphenyl 1,2-Dioxygenase, domain 1"/>
    <property type="match status" value="1"/>
</dbReference>
<dbReference type="Pfam" id="PF00903">
    <property type="entry name" value="Glyoxalase"/>
    <property type="match status" value="1"/>
</dbReference>
<organism evidence="2 3">
    <name type="scientific">Cohaesibacter celericrescens</name>
    <dbReference type="NCBI Taxonomy" id="2067669"/>
    <lineage>
        <taxon>Bacteria</taxon>
        <taxon>Pseudomonadati</taxon>
        <taxon>Pseudomonadota</taxon>
        <taxon>Alphaproteobacteria</taxon>
        <taxon>Hyphomicrobiales</taxon>
        <taxon>Cohaesibacteraceae</taxon>
    </lineage>
</organism>
<sequence>MADTAATLGIDHLGLTVEDLMLSLSFFTDCLGWKQFGGNPDYPSAYITDGTAKLTLWQAKTDSPIGFDRFQNVGLHHFALKLASNEALDALFEEVKNWPDVVVEFAPELSGNGPKRHCMVYEPGGNRLELSYDPR</sequence>
<dbReference type="InterPro" id="IPR037523">
    <property type="entry name" value="VOC_core"/>
</dbReference>
<evidence type="ECO:0000313" key="3">
    <source>
        <dbReference type="Proteomes" id="UP000234881"/>
    </source>
</evidence>
<dbReference type="PROSITE" id="PS51819">
    <property type="entry name" value="VOC"/>
    <property type="match status" value="1"/>
</dbReference>
<gene>
    <name evidence="2" type="ORF">C0081_04885</name>
</gene>
<protein>
    <submittedName>
        <fullName evidence="2">Glyoxalase</fullName>
    </submittedName>
</protein>
<feature type="domain" description="VOC" evidence="1">
    <location>
        <begin position="9"/>
        <end position="133"/>
    </location>
</feature>
<dbReference type="InterPro" id="IPR004360">
    <property type="entry name" value="Glyas_Fos-R_dOase_dom"/>
</dbReference>
<dbReference type="InterPro" id="IPR029068">
    <property type="entry name" value="Glyas_Bleomycin-R_OHBP_Dase"/>
</dbReference>
<evidence type="ECO:0000313" key="2">
    <source>
        <dbReference type="EMBL" id="PLW78430.1"/>
    </source>
</evidence>
<dbReference type="AlphaFoldDB" id="A0A2N5XVB9"/>
<dbReference type="RefSeq" id="WP_101532681.1">
    <property type="nucleotide sequence ID" value="NZ_JBFHIU010000001.1"/>
</dbReference>
<accession>A0A2N5XVB9</accession>
<dbReference type="EMBL" id="PKUQ01000008">
    <property type="protein sequence ID" value="PLW78430.1"/>
    <property type="molecule type" value="Genomic_DNA"/>
</dbReference>
<proteinExistence type="predicted"/>
<name>A0A2N5XVB9_9HYPH</name>
<comment type="caution">
    <text evidence="2">The sequence shown here is derived from an EMBL/GenBank/DDBJ whole genome shotgun (WGS) entry which is preliminary data.</text>
</comment>
<dbReference type="OrthoDB" id="2613830at2"/>
<evidence type="ECO:0000259" key="1">
    <source>
        <dbReference type="PROSITE" id="PS51819"/>
    </source>
</evidence>
<keyword evidence="3" id="KW-1185">Reference proteome</keyword>
<dbReference type="SUPFAM" id="SSF54593">
    <property type="entry name" value="Glyoxalase/Bleomycin resistance protein/Dihydroxybiphenyl dioxygenase"/>
    <property type="match status" value="1"/>
</dbReference>
<reference evidence="2 3" key="1">
    <citation type="submission" date="2018-01" db="EMBL/GenBank/DDBJ databases">
        <title>The draft genome sequence of Cohaesibacter sp. H1304.</title>
        <authorList>
            <person name="Wang N.-N."/>
            <person name="Du Z.-J."/>
        </authorList>
    </citation>
    <scope>NUCLEOTIDE SEQUENCE [LARGE SCALE GENOMIC DNA]</scope>
    <source>
        <strain evidence="2 3">H1304</strain>
    </source>
</reference>
<dbReference type="Proteomes" id="UP000234881">
    <property type="component" value="Unassembled WGS sequence"/>
</dbReference>